<comment type="caution">
    <text evidence="1">The sequence shown here is derived from an EMBL/GenBank/DDBJ whole genome shotgun (WGS) entry which is preliminary data.</text>
</comment>
<gene>
    <name evidence="1" type="ORF">H6G68_03885</name>
</gene>
<name>A0ABR8IY12_9NOST</name>
<organism evidence="1 2">
    <name type="scientific">Anabaena catenula FACHB-362</name>
    <dbReference type="NCBI Taxonomy" id="2692877"/>
    <lineage>
        <taxon>Bacteria</taxon>
        <taxon>Bacillati</taxon>
        <taxon>Cyanobacteriota</taxon>
        <taxon>Cyanophyceae</taxon>
        <taxon>Nostocales</taxon>
        <taxon>Nostocaceae</taxon>
        <taxon>Anabaena</taxon>
    </lineage>
</organism>
<sequence length="170" mass="20497">MYDNMIKGYVYHRQFVLLDELNNLITQIAKLPKNYYFLRYSHGVSGICQYLPAERREIEGQVFNSLCEMRWKKYKTGYEVLILSNQQFKLEEQQFKLEGFEELTGNWEICDRDAFWHNPEETRFPKGFIFKDENHQLIKHEEITKKIPIKQRYFQDADTATIHFIALTVN</sequence>
<evidence type="ECO:0000313" key="1">
    <source>
        <dbReference type="EMBL" id="MBD2690906.1"/>
    </source>
</evidence>
<accession>A0ABR8IY12</accession>
<reference evidence="1 2" key="1">
    <citation type="journal article" date="2020" name="ISME J.">
        <title>Comparative genomics reveals insights into cyanobacterial evolution and habitat adaptation.</title>
        <authorList>
            <person name="Chen M.Y."/>
            <person name="Teng W.K."/>
            <person name="Zhao L."/>
            <person name="Hu C.X."/>
            <person name="Zhou Y.K."/>
            <person name="Han B.P."/>
            <person name="Song L.R."/>
            <person name="Shu W.S."/>
        </authorList>
    </citation>
    <scope>NUCLEOTIDE SEQUENCE [LARGE SCALE GENOMIC DNA]</scope>
    <source>
        <strain evidence="1 2">FACHB-362</strain>
    </source>
</reference>
<evidence type="ECO:0000313" key="2">
    <source>
        <dbReference type="Proteomes" id="UP000660381"/>
    </source>
</evidence>
<dbReference type="RefSeq" id="WP_190905442.1">
    <property type="nucleotide sequence ID" value="NZ_JACJTQ010000003.1"/>
</dbReference>
<dbReference type="Proteomes" id="UP000660381">
    <property type="component" value="Unassembled WGS sequence"/>
</dbReference>
<protein>
    <submittedName>
        <fullName evidence="1">Uncharacterized protein</fullName>
    </submittedName>
</protein>
<keyword evidence="2" id="KW-1185">Reference proteome</keyword>
<dbReference type="EMBL" id="JACJTQ010000003">
    <property type="protein sequence ID" value="MBD2690906.1"/>
    <property type="molecule type" value="Genomic_DNA"/>
</dbReference>
<proteinExistence type="predicted"/>